<dbReference type="SUPFAM" id="SSF51161">
    <property type="entry name" value="Trimeric LpxA-like enzymes"/>
    <property type="match status" value="1"/>
</dbReference>
<name>A0A6M0Q8W1_9BACI</name>
<organism evidence="1 2">
    <name type="scientific">Bacillus mesophilus</name>
    <dbReference type="NCBI Taxonomy" id="1808955"/>
    <lineage>
        <taxon>Bacteria</taxon>
        <taxon>Bacillati</taxon>
        <taxon>Bacillota</taxon>
        <taxon>Bacilli</taxon>
        <taxon>Bacillales</taxon>
        <taxon>Bacillaceae</taxon>
        <taxon>Bacillus</taxon>
    </lineage>
</organism>
<evidence type="ECO:0000313" key="1">
    <source>
        <dbReference type="EMBL" id="NEY72816.1"/>
    </source>
</evidence>
<protein>
    <submittedName>
        <fullName evidence="1">Carbonate dehydratase</fullName>
    </submittedName>
</protein>
<dbReference type="PANTHER" id="PTHR43360:SF1">
    <property type="entry name" value="CARBOXYSOME ASSEMBLY PROTEIN CCMM"/>
    <property type="match status" value="1"/>
</dbReference>
<dbReference type="RefSeq" id="WP_163180255.1">
    <property type="nucleotide sequence ID" value="NZ_JAAIWM010000004.1"/>
</dbReference>
<sequence>MNPAGPYNMYTYFIGANPVTSFNPVSYYPLIDPSSYLSPFSYIVGKVFIRKNVFIGPFVSIRADEGTPFFIGSDSNLQDGVILHGLKQKYVTVQNKRFSIFIGKRVTCAHGSLIHGPVYIGHDTFVGFNAIVYNAKVEEGCFISSGAVVTNGVTLKANRFVPPGASIDSQDKADSLKSVPKSSEEFAKDVQRVNREFPPSYSLFFGETRCSCGLYTGLEFVTS</sequence>
<dbReference type="Proteomes" id="UP000481043">
    <property type="component" value="Unassembled WGS sequence"/>
</dbReference>
<dbReference type="PANTHER" id="PTHR43360">
    <property type="entry name" value="CARBON DIOXIDE CONCENTRATING MECHANISM PROTEIN CCMM"/>
    <property type="match status" value="1"/>
</dbReference>
<gene>
    <name evidence="1" type="ORF">G4D63_13845</name>
</gene>
<dbReference type="EMBL" id="JAAIWM010000004">
    <property type="protein sequence ID" value="NEY72816.1"/>
    <property type="molecule type" value="Genomic_DNA"/>
</dbReference>
<accession>A0A6M0Q8W1</accession>
<dbReference type="InterPro" id="IPR011004">
    <property type="entry name" value="Trimer_LpxA-like_sf"/>
</dbReference>
<comment type="caution">
    <text evidence="1">The sequence shown here is derived from an EMBL/GenBank/DDBJ whole genome shotgun (WGS) entry which is preliminary data.</text>
</comment>
<keyword evidence="2" id="KW-1185">Reference proteome</keyword>
<evidence type="ECO:0000313" key="2">
    <source>
        <dbReference type="Proteomes" id="UP000481043"/>
    </source>
</evidence>
<dbReference type="Gene3D" id="2.160.10.10">
    <property type="entry name" value="Hexapeptide repeat proteins"/>
    <property type="match status" value="1"/>
</dbReference>
<dbReference type="AlphaFoldDB" id="A0A6M0Q8W1"/>
<dbReference type="InterPro" id="IPR052265">
    <property type="entry name" value="Gamma-CA"/>
</dbReference>
<reference evidence="1 2" key="1">
    <citation type="submission" date="2020-02" db="EMBL/GenBank/DDBJ databases">
        <title>Bacillus aquiflavi sp. nov., isolated from yellow water of strong flavor Chinese baijiu in Yibin region of China.</title>
        <authorList>
            <person name="Xie J."/>
        </authorList>
    </citation>
    <scope>NUCLEOTIDE SEQUENCE [LARGE SCALE GENOMIC DNA]</scope>
    <source>
        <strain evidence="1 2">SA4</strain>
    </source>
</reference>
<proteinExistence type="predicted"/>